<proteinExistence type="predicted"/>
<dbReference type="OrthoDB" id="10264544at2759"/>
<dbReference type="PANTHER" id="PTHR14212:SF0">
    <property type="entry name" value="U4_U6 SMALL NUCLEAR RIBONUCLEOPROTEIN PRP3"/>
    <property type="match status" value="1"/>
</dbReference>
<evidence type="ECO:0000259" key="12">
    <source>
        <dbReference type="Pfam" id="PF08572"/>
    </source>
</evidence>
<sequence length="998" mass="109668">MATIIDWTDKGARAYGCSSALQQSLQSALLVPKNEGVGYTSEEYIATWACRFSSDGAVADAAKKLWPTLNSYGYYPSAAFGIVAMVIFGASGALHLYQLWRSRRWAFISVICAAGLEVYGWYLRFQSASDVMLTPRFRYVIQLAVLTIAPTFYAGGVYALFYALATTQDLDAMPWMRPKSFSWSIFVVEIITLSIQAAGGALAATVNGRKQFLMGTHIMTAGTALQLATSVFFTGFFLVYYRRLSYRTDNPYSLRRNLGRIFWGTLLAELGAYRTAELSEGLFGKLGTSQIALILGDAVPIFFVAILLNLIHPLWTVKRIPPAHTQVASHDGDSTEETKGPESVYGDHERPQAPQHARRRDARSPVGSETASRPAQPSFKPTPLDDGLASRPGGSGAGPAIDIAAKRAEIQAKLAAMKAAAGGGPGAASPAAPIPNRPPLATTLPSRPNMPAVPGLPQPNLDPELARKIAEAKRKVAEMAARKQATETKINPYLSPALQGSAAKNAPAVDPSMAGRGGLNMAAHPLLMDMSTPATPATSSKDRYKPMAPKFSTAKANARQPAPPSRSLTPSTSAATPEVESLKDTGFYDPRLGYGSIGVASKSHMGKGPARQTFQFKQAGTFVKKGEAMRAEARMEDLKRRILESSQKAGLQSDLEETAKKVRRPPPPDVEWWDEGYLPEKSYDSYSTEFLDQSQLISHLVQHPISIPAPQDKNQVELKPLFLTKKEMKKMRRIRRQAELQDKQDRQKMGLLPPPPPKVKISNMMRVLTQDAIADPTKVEAQVRREMMARERKHLKDNEERKLTPEERRAKREAQFEKDEQKGIHAIAFKVRYLSDPSHKFKVKKNALDWHLTGRILHNPKFCLVLVEGGPKSIKKYRQLMLNRIRWTEEAAPRAHADADDADAPRGLENHDGILRPAGPFNTPGEGGTASVEDPEVPESLADNYCREIWSGAEREHLFGDVRHANCPSDASAREALGKLAMLWDIAKAEGKVEAFDI</sequence>
<dbReference type="GO" id="GO:0000398">
    <property type="term" value="P:mRNA splicing, via spliceosome"/>
    <property type="evidence" value="ECO:0007669"/>
    <property type="project" value="InterPro"/>
</dbReference>
<dbReference type="InterPro" id="IPR007568">
    <property type="entry name" value="RTA1"/>
</dbReference>
<dbReference type="Proteomes" id="UP000777482">
    <property type="component" value="Unassembled WGS sequence"/>
</dbReference>
<evidence type="ECO:0000256" key="5">
    <source>
        <dbReference type="ARBA" id="ARBA00022989"/>
    </source>
</evidence>
<dbReference type="PANTHER" id="PTHR14212">
    <property type="entry name" value="U4/U6-ASSOCIATED RNA SPLICING FACTOR-RELATED"/>
    <property type="match status" value="1"/>
</dbReference>
<evidence type="ECO:0000256" key="3">
    <source>
        <dbReference type="ARBA" id="ARBA00022664"/>
    </source>
</evidence>
<evidence type="ECO:0000256" key="8">
    <source>
        <dbReference type="ARBA" id="ARBA00023242"/>
    </source>
</evidence>
<dbReference type="Pfam" id="PF06544">
    <property type="entry name" value="Prp3_C"/>
    <property type="match status" value="1"/>
</dbReference>
<dbReference type="InterPro" id="IPR013881">
    <property type="entry name" value="Pre-mRNA_splic_Prp3_dom"/>
</dbReference>
<accession>A0A9P7B823</accession>
<evidence type="ECO:0000256" key="4">
    <source>
        <dbReference type="ARBA" id="ARBA00022692"/>
    </source>
</evidence>
<feature type="region of interest" description="Disordered" evidence="9">
    <location>
        <begin position="531"/>
        <end position="587"/>
    </location>
</feature>
<keyword evidence="3" id="KW-0507">mRNA processing</keyword>
<feature type="region of interest" description="Disordered" evidence="9">
    <location>
        <begin position="916"/>
        <end position="936"/>
    </location>
</feature>
<evidence type="ECO:0000256" key="1">
    <source>
        <dbReference type="ARBA" id="ARBA00004123"/>
    </source>
</evidence>
<dbReference type="CDD" id="cd24162">
    <property type="entry name" value="Prp3_C"/>
    <property type="match status" value="1"/>
</dbReference>
<feature type="region of interest" description="Disordered" evidence="9">
    <location>
        <begin position="325"/>
        <end position="400"/>
    </location>
</feature>
<name>A0A9P7B823_RHOMI</name>
<keyword evidence="8" id="KW-0539">Nucleus</keyword>
<reference evidence="13 14" key="1">
    <citation type="submission" date="2020-11" db="EMBL/GenBank/DDBJ databases">
        <title>Kefir isolates.</title>
        <authorList>
            <person name="Marcisauskas S."/>
            <person name="Kim Y."/>
            <person name="Blasche S."/>
        </authorList>
    </citation>
    <scope>NUCLEOTIDE SEQUENCE [LARGE SCALE GENOMIC DNA]</scope>
    <source>
        <strain evidence="13 14">KR</strain>
    </source>
</reference>
<feature type="region of interest" description="Disordered" evidence="9">
    <location>
        <begin position="796"/>
        <end position="818"/>
    </location>
</feature>
<feature type="region of interest" description="Disordered" evidence="9">
    <location>
        <begin position="421"/>
        <end position="460"/>
    </location>
</feature>
<dbReference type="Pfam" id="PF08572">
    <property type="entry name" value="PRP3"/>
    <property type="match status" value="1"/>
</dbReference>
<feature type="transmembrane region" description="Helical" evidence="10">
    <location>
        <begin position="218"/>
        <end position="241"/>
    </location>
</feature>
<dbReference type="InterPro" id="IPR010541">
    <property type="entry name" value="Prp3_C"/>
</dbReference>
<evidence type="ECO:0000313" key="13">
    <source>
        <dbReference type="EMBL" id="KAG0663880.1"/>
    </source>
</evidence>
<keyword evidence="7" id="KW-0508">mRNA splicing</keyword>
<keyword evidence="14" id="KW-1185">Reference proteome</keyword>
<feature type="transmembrane region" description="Helical" evidence="10">
    <location>
        <begin position="137"/>
        <end position="161"/>
    </location>
</feature>
<evidence type="ECO:0000256" key="6">
    <source>
        <dbReference type="ARBA" id="ARBA00023136"/>
    </source>
</evidence>
<dbReference type="GO" id="GO:0016020">
    <property type="term" value="C:membrane"/>
    <property type="evidence" value="ECO:0007669"/>
    <property type="project" value="UniProtKB-SubCell"/>
</dbReference>
<evidence type="ECO:0000256" key="10">
    <source>
        <dbReference type="SAM" id="Phobius"/>
    </source>
</evidence>
<evidence type="ECO:0000256" key="9">
    <source>
        <dbReference type="SAM" id="MobiDB-lite"/>
    </source>
</evidence>
<protein>
    <submittedName>
        <fullName evidence="13">Uncharacterized protein</fullName>
    </submittedName>
</protein>
<gene>
    <name evidence="13" type="ORF">C6P46_002106</name>
</gene>
<dbReference type="EMBL" id="PUHQ01000017">
    <property type="protein sequence ID" value="KAG0663880.1"/>
    <property type="molecule type" value="Genomic_DNA"/>
</dbReference>
<feature type="compositionally biased region" description="Polar residues" evidence="9">
    <location>
        <begin position="566"/>
        <end position="575"/>
    </location>
</feature>
<keyword evidence="6 10" id="KW-0472">Membrane</keyword>
<feature type="compositionally biased region" description="Basic and acidic residues" evidence="9">
    <location>
        <begin position="330"/>
        <end position="351"/>
    </location>
</feature>
<feature type="transmembrane region" description="Helical" evidence="10">
    <location>
        <begin position="291"/>
        <end position="315"/>
    </location>
</feature>
<feature type="domain" description="Small nuclear ribonucleoprotein Prp3 C-terminal" evidence="11">
    <location>
        <begin position="828"/>
        <end position="986"/>
    </location>
</feature>
<dbReference type="AlphaFoldDB" id="A0A9P7B823"/>
<comment type="subcellular location">
    <subcellularLocation>
        <location evidence="2">Membrane</location>
        <topology evidence="2">Multi-pass membrane protein</topology>
    </subcellularLocation>
    <subcellularLocation>
        <location evidence="1">Nucleus</location>
    </subcellularLocation>
</comment>
<keyword evidence="4 10" id="KW-0812">Transmembrane</keyword>
<feature type="transmembrane region" description="Helical" evidence="10">
    <location>
        <begin position="181"/>
        <end position="206"/>
    </location>
</feature>
<feature type="transmembrane region" description="Helical" evidence="10">
    <location>
        <begin position="72"/>
        <end position="93"/>
    </location>
</feature>
<comment type="caution">
    <text evidence="13">The sequence shown here is derived from an EMBL/GenBank/DDBJ whole genome shotgun (WGS) entry which is preliminary data.</text>
</comment>
<evidence type="ECO:0000259" key="11">
    <source>
        <dbReference type="Pfam" id="PF06544"/>
    </source>
</evidence>
<evidence type="ECO:0000313" key="14">
    <source>
        <dbReference type="Proteomes" id="UP000777482"/>
    </source>
</evidence>
<evidence type="ECO:0000256" key="7">
    <source>
        <dbReference type="ARBA" id="ARBA00023187"/>
    </source>
</evidence>
<dbReference type="GO" id="GO:0046540">
    <property type="term" value="C:U4/U6 x U5 tri-snRNP complex"/>
    <property type="evidence" value="ECO:0007669"/>
    <property type="project" value="InterPro"/>
</dbReference>
<dbReference type="Pfam" id="PF04479">
    <property type="entry name" value="RTA1"/>
    <property type="match status" value="1"/>
</dbReference>
<evidence type="ECO:0000256" key="2">
    <source>
        <dbReference type="ARBA" id="ARBA00004141"/>
    </source>
</evidence>
<organism evidence="13 14">
    <name type="scientific">Rhodotorula mucilaginosa</name>
    <name type="common">Yeast</name>
    <name type="synonym">Rhodotorula rubra</name>
    <dbReference type="NCBI Taxonomy" id="5537"/>
    <lineage>
        <taxon>Eukaryota</taxon>
        <taxon>Fungi</taxon>
        <taxon>Dikarya</taxon>
        <taxon>Basidiomycota</taxon>
        <taxon>Pucciniomycotina</taxon>
        <taxon>Microbotryomycetes</taxon>
        <taxon>Sporidiobolales</taxon>
        <taxon>Sporidiobolaceae</taxon>
        <taxon>Rhodotorula</taxon>
    </lineage>
</organism>
<dbReference type="InterPro" id="IPR027104">
    <property type="entry name" value="Prp3"/>
</dbReference>
<feature type="region of interest" description="Disordered" evidence="9">
    <location>
        <begin position="644"/>
        <end position="673"/>
    </location>
</feature>
<feature type="transmembrane region" description="Helical" evidence="10">
    <location>
        <begin position="105"/>
        <end position="125"/>
    </location>
</feature>
<feature type="domain" description="Pre-mRNA-splicing factor 3" evidence="12">
    <location>
        <begin position="607"/>
        <end position="804"/>
    </location>
</feature>
<keyword evidence="5 10" id="KW-1133">Transmembrane helix</keyword>